<feature type="compositionally biased region" description="Low complexity" evidence="1">
    <location>
        <begin position="695"/>
        <end position="717"/>
    </location>
</feature>
<evidence type="ECO:0008006" key="4">
    <source>
        <dbReference type="Google" id="ProtNLM"/>
    </source>
</evidence>
<proteinExistence type="predicted"/>
<feature type="compositionally biased region" description="Polar residues" evidence="1">
    <location>
        <begin position="163"/>
        <end position="189"/>
    </location>
</feature>
<organism evidence="2 3">
    <name type="scientific">Vigna unguiculata</name>
    <name type="common">Cowpea</name>
    <dbReference type="NCBI Taxonomy" id="3917"/>
    <lineage>
        <taxon>Eukaryota</taxon>
        <taxon>Viridiplantae</taxon>
        <taxon>Streptophyta</taxon>
        <taxon>Embryophyta</taxon>
        <taxon>Tracheophyta</taxon>
        <taxon>Spermatophyta</taxon>
        <taxon>Magnoliopsida</taxon>
        <taxon>eudicotyledons</taxon>
        <taxon>Gunneridae</taxon>
        <taxon>Pentapetalae</taxon>
        <taxon>rosids</taxon>
        <taxon>fabids</taxon>
        <taxon>Fabales</taxon>
        <taxon>Fabaceae</taxon>
        <taxon>Papilionoideae</taxon>
        <taxon>50 kb inversion clade</taxon>
        <taxon>NPAAA clade</taxon>
        <taxon>indigoferoid/millettioid clade</taxon>
        <taxon>Phaseoleae</taxon>
        <taxon>Vigna</taxon>
    </lineage>
</organism>
<feature type="region of interest" description="Disordered" evidence="1">
    <location>
        <begin position="595"/>
        <end position="617"/>
    </location>
</feature>
<feature type="region of interest" description="Disordered" evidence="1">
    <location>
        <begin position="689"/>
        <end position="751"/>
    </location>
</feature>
<gene>
    <name evidence="2" type="ORF">DEO72_LG2g5833</name>
</gene>
<dbReference type="AlphaFoldDB" id="A0A4D6LAB4"/>
<reference evidence="2 3" key="1">
    <citation type="submission" date="2019-04" db="EMBL/GenBank/DDBJ databases">
        <title>An improved genome assembly and genetic linkage map for asparagus bean, Vigna unguiculata ssp. sesquipedialis.</title>
        <authorList>
            <person name="Xia Q."/>
            <person name="Zhang R."/>
            <person name="Dong Y."/>
        </authorList>
    </citation>
    <scope>NUCLEOTIDE SEQUENCE [LARGE SCALE GENOMIC DNA]</scope>
    <source>
        <tissue evidence="2">Leaf</tissue>
    </source>
</reference>
<name>A0A4D6LAB4_VIGUN</name>
<protein>
    <recommendedName>
        <fullName evidence="4">LisH domain-containing protein</fullName>
    </recommendedName>
</protein>
<sequence>MADSNTSSVDVILEFLRRNRFTRAEAALRSEINNRPDLNGFLQKLTLEEKASRDVPQSNKGKPVLEFQAVDTLEVSKELIVTEIECGNGRNAAERKWKTAAPTLVERSKSDEAVGTGDKNFIFSKTSEDGMLDLHTWKFNPGKAPVEPYQNDAGSRANTALSMKATVSQQSKRQTNEAVDPSVANTSSKSGEENAALVDKKSLWSGSSSKTSVDLKYDLVQSKEPMELDRQLKFNNSSLKGNFPDNPWSKMDENVNSSSDSCKNCVKTVFPFSKGDVSTNFDGATYSDKKEEKKGVEISDTRTSIKEQVDESGRSIYLVKTPVSSEQKLTGSLRFPLPPENEKEEFPRLPPVKLKSDDKPLVVNWEEKFERDGPTSKPPGTDSTFLIGSYLDVPIGQDINPSGVRRATGGSWLSVSQGIAEDTSDLVSGFATERGLAKDEDDDQSFAEEDSYFSGERYLQANNVEPVTATDDSIGLTVTEYGRTNDNDLMAQYDGQLMDEEELNLMCAEPVWRGFVPQTNELIMLGDGRVLNDNVRSRLEKIKMDDDQHGSVRSIGVGINSDAADISNKVRESLVGGSSEGDLEYFHDVGFGGRHSHRDLDKKSTNKSNISKNNDQSESNKYVIGCDRDAQFQIKTHGDGNFSFPLSLKDGEIIQASTDKSLWSNNDNADEIDDCLSAFVETDDMLASWRRKSSDSSPARSSRGDNNANNVRSANSSPTTISNYGYSERERVKVEEDENTGITREDELGAEDEEVAAVQEQVRQLKAQEEEFETFNLKIVHRKNRHAFNTWYLFVLMC</sequence>
<evidence type="ECO:0000313" key="2">
    <source>
        <dbReference type="EMBL" id="QCD85473.1"/>
    </source>
</evidence>
<keyword evidence="3" id="KW-1185">Reference proteome</keyword>
<dbReference type="Proteomes" id="UP000501690">
    <property type="component" value="Linkage Group LG2"/>
</dbReference>
<accession>A0A4D6LAB4</accession>
<evidence type="ECO:0000313" key="3">
    <source>
        <dbReference type="Proteomes" id="UP000501690"/>
    </source>
</evidence>
<feature type="region of interest" description="Disordered" evidence="1">
    <location>
        <begin position="163"/>
        <end position="195"/>
    </location>
</feature>
<evidence type="ECO:0000256" key="1">
    <source>
        <dbReference type="SAM" id="MobiDB-lite"/>
    </source>
</evidence>
<dbReference type="EMBL" id="CP039346">
    <property type="protein sequence ID" value="QCD85473.1"/>
    <property type="molecule type" value="Genomic_DNA"/>
</dbReference>